<dbReference type="PRINTS" id="PR00463">
    <property type="entry name" value="EP450I"/>
</dbReference>
<comment type="similarity">
    <text evidence="2 7">Belongs to the cytochrome P450 family.</text>
</comment>
<evidence type="ECO:0000256" key="7">
    <source>
        <dbReference type="RuleBase" id="RU000461"/>
    </source>
</evidence>
<dbReference type="PANTHER" id="PTHR24305">
    <property type="entry name" value="CYTOCHROME P450"/>
    <property type="match status" value="1"/>
</dbReference>
<dbReference type="PROSITE" id="PS00086">
    <property type="entry name" value="CYTOCHROME_P450"/>
    <property type="match status" value="1"/>
</dbReference>
<dbReference type="InterPro" id="IPR002401">
    <property type="entry name" value="Cyt_P450_E_grp-I"/>
</dbReference>
<feature type="binding site" description="axial binding residue" evidence="6">
    <location>
        <position position="454"/>
    </location>
    <ligand>
        <name>heme</name>
        <dbReference type="ChEBI" id="CHEBI:30413"/>
    </ligand>
    <ligandPart>
        <name>Fe</name>
        <dbReference type="ChEBI" id="CHEBI:18248"/>
    </ligandPart>
</feature>
<evidence type="ECO:0000256" key="3">
    <source>
        <dbReference type="ARBA" id="ARBA00022617"/>
    </source>
</evidence>
<dbReference type="GO" id="GO:0004497">
    <property type="term" value="F:monooxygenase activity"/>
    <property type="evidence" value="ECO:0007669"/>
    <property type="project" value="UniProtKB-KW"/>
</dbReference>
<reference evidence="8" key="1">
    <citation type="submission" date="2023-06" db="EMBL/GenBank/DDBJ databases">
        <title>Genome-scale phylogeny and comparative genomics of the fungal order Sordariales.</title>
        <authorList>
            <consortium name="Lawrence Berkeley National Laboratory"/>
            <person name="Hensen N."/>
            <person name="Bonometti L."/>
            <person name="Westerberg I."/>
            <person name="Brannstrom I.O."/>
            <person name="Guillou S."/>
            <person name="Cros-Aarteil S."/>
            <person name="Calhoun S."/>
            <person name="Haridas S."/>
            <person name="Kuo A."/>
            <person name="Mondo S."/>
            <person name="Pangilinan J."/>
            <person name="Riley R."/>
            <person name="Labutti K."/>
            <person name="Andreopoulos B."/>
            <person name="Lipzen A."/>
            <person name="Chen C."/>
            <person name="Yanf M."/>
            <person name="Daum C."/>
            <person name="Ng V."/>
            <person name="Clum A."/>
            <person name="Steindorff A."/>
            <person name="Ohm R."/>
            <person name="Martin F."/>
            <person name="Silar P."/>
            <person name="Natvig D."/>
            <person name="Lalanne C."/>
            <person name="Gautier V."/>
            <person name="Ament-Velasquez S.L."/>
            <person name="Kruys A."/>
            <person name="Hutchinson M.I."/>
            <person name="Powell A.J."/>
            <person name="Barry K."/>
            <person name="Miller A.N."/>
            <person name="Grigoriev I.V."/>
            <person name="Debuchy R."/>
            <person name="Gladieux P."/>
            <person name="Thoren M.H."/>
            <person name="Johannesson H."/>
        </authorList>
    </citation>
    <scope>NUCLEOTIDE SEQUENCE</scope>
    <source>
        <strain evidence="8">8032-3</strain>
    </source>
</reference>
<comment type="cofactor">
    <cofactor evidence="1 6">
        <name>heme</name>
        <dbReference type="ChEBI" id="CHEBI:30413"/>
    </cofactor>
</comment>
<evidence type="ECO:0000256" key="1">
    <source>
        <dbReference type="ARBA" id="ARBA00001971"/>
    </source>
</evidence>
<dbReference type="SUPFAM" id="SSF48264">
    <property type="entry name" value="Cytochrome P450"/>
    <property type="match status" value="1"/>
</dbReference>
<dbReference type="AlphaFoldDB" id="A0AAJ0FMP0"/>
<name>A0AAJ0FMP0_9PEZI</name>
<dbReference type="Proteomes" id="UP001244011">
    <property type="component" value="Unassembled WGS sequence"/>
</dbReference>
<dbReference type="InterPro" id="IPR050121">
    <property type="entry name" value="Cytochrome_P450_monoxygenase"/>
</dbReference>
<protein>
    <submittedName>
        <fullName evidence="8">Cytochrome P450</fullName>
    </submittedName>
</protein>
<keyword evidence="9" id="KW-1185">Reference proteome</keyword>
<dbReference type="GeneID" id="85307234"/>
<dbReference type="InterPro" id="IPR001128">
    <property type="entry name" value="Cyt_P450"/>
</dbReference>
<keyword evidence="7" id="KW-0503">Monooxygenase</keyword>
<dbReference type="CDD" id="cd11058">
    <property type="entry name" value="CYP60B-like"/>
    <property type="match status" value="1"/>
</dbReference>
<evidence type="ECO:0000256" key="6">
    <source>
        <dbReference type="PIRSR" id="PIRSR602401-1"/>
    </source>
</evidence>
<accession>A0AAJ0FMP0</accession>
<dbReference type="InterPro" id="IPR036396">
    <property type="entry name" value="Cyt_P450_sf"/>
</dbReference>
<dbReference type="InterPro" id="IPR017972">
    <property type="entry name" value="Cyt_P450_CS"/>
</dbReference>
<proteinExistence type="inferred from homology"/>
<evidence type="ECO:0000256" key="5">
    <source>
        <dbReference type="ARBA" id="ARBA00023004"/>
    </source>
</evidence>
<sequence>MISLPLMDRTTGSSLVLQAALFLAATLVLLVLGRRLLFHPLSSFPGPWFNAVSEIPEARHLISGRQHAYHRRLHEQYGPVVRVSPNELIFCGANAWDDIYGNKRGKGDMEKSPLQAGGLPPGQSATALTLARQTDHARQRKAFAYPFSNTALLQQEPLIQKYVDQLIGALAELADGSQPANMAAWFTYTAFDIIGDLCFAEPFGCLDAGSETEWSTSVVHIAIAGTFEQATRRVAGVGTFLQAQMAKWLIPGLYRKWRILHFTNSTQKTRRRFADKDRDHKDFIYYILQNNEAKSLLSELEIIMNSALFIGAGSDTTAIMLTAWLSLMLTNREAYEKLVREIRGAFSSAEDITWNSVKDLPYLGACISETFRVCPPVPANLCRVTPSEGAMVDGRWVPGGTTVSVSPWAATHLPLNFSEPLVFAPERWFESERARFPRHEKEASQPFSYGPRGCIGKNLSYIEQRLIICHLLWSFDIEPARGAEMARKNGLWAVGDDMRHMKAYLVWKKPDLWVQLSRARR</sequence>
<dbReference type="PANTHER" id="PTHR24305:SF210">
    <property type="entry name" value="CYTOCHROME P450 MONOOXYGENASE ASQL-RELATED"/>
    <property type="match status" value="1"/>
</dbReference>
<dbReference type="Pfam" id="PF00067">
    <property type="entry name" value="p450"/>
    <property type="match status" value="1"/>
</dbReference>
<comment type="caution">
    <text evidence="8">The sequence shown here is derived from an EMBL/GenBank/DDBJ whole genome shotgun (WGS) entry which is preliminary data.</text>
</comment>
<keyword evidence="3 6" id="KW-0349">Heme</keyword>
<dbReference type="PRINTS" id="PR00385">
    <property type="entry name" value="P450"/>
</dbReference>
<evidence type="ECO:0000256" key="4">
    <source>
        <dbReference type="ARBA" id="ARBA00022723"/>
    </source>
</evidence>
<dbReference type="Gene3D" id="1.10.630.10">
    <property type="entry name" value="Cytochrome P450"/>
    <property type="match status" value="1"/>
</dbReference>
<keyword evidence="7" id="KW-0560">Oxidoreductase</keyword>
<dbReference type="GO" id="GO:0005506">
    <property type="term" value="F:iron ion binding"/>
    <property type="evidence" value="ECO:0007669"/>
    <property type="project" value="InterPro"/>
</dbReference>
<organism evidence="8 9">
    <name type="scientific">Phialemonium atrogriseum</name>
    <dbReference type="NCBI Taxonomy" id="1093897"/>
    <lineage>
        <taxon>Eukaryota</taxon>
        <taxon>Fungi</taxon>
        <taxon>Dikarya</taxon>
        <taxon>Ascomycota</taxon>
        <taxon>Pezizomycotina</taxon>
        <taxon>Sordariomycetes</taxon>
        <taxon>Sordariomycetidae</taxon>
        <taxon>Cephalothecales</taxon>
        <taxon>Cephalothecaceae</taxon>
        <taxon>Phialemonium</taxon>
    </lineage>
</organism>
<dbReference type="GO" id="GO:0020037">
    <property type="term" value="F:heme binding"/>
    <property type="evidence" value="ECO:0007669"/>
    <property type="project" value="InterPro"/>
</dbReference>
<evidence type="ECO:0000313" key="9">
    <source>
        <dbReference type="Proteomes" id="UP001244011"/>
    </source>
</evidence>
<keyword evidence="4 6" id="KW-0479">Metal-binding</keyword>
<keyword evidence="5 6" id="KW-0408">Iron</keyword>
<dbReference type="RefSeq" id="XP_060284676.1">
    <property type="nucleotide sequence ID" value="XM_060424047.1"/>
</dbReference>
<evidence type="ECO:0000313" key="8">
    <source>
        <dbReference type="EMBL" id="KAK1768463.1"/>
    </source>
</evidence>
<dbReference type="GO" id="GO:0016705">
    <property type="term" value="F:oxidoreductase activity, acting on paired donors, with incorporation or reduction of molecular oxygen"/>
    <property type="evidence" value="ECO:0007669"/>
    <property type="project" value="InterPro"/>
</dbReference>
<evidence type="ECO:0000256" key="2">
    <source>
        <dbReference type="ARBA" id="ARBA00010617"/>
    </source>
</evidence>
<dbReference type="EMBL" id="MU839005">
    <property type="protein sequence ID" value="KAK1768463.1"/>
    <property type="molecule type" value="Genomic_DNA"/>
</dbReference>
<gene>
    <name evidence="8" type="ORF">QBC33DRAFT_378514</name>
</gene>